<dbReference type="OrthoDB" id="10670601at2759"/>
<keyword evidence="5 6" id="KW-0472">Membrane</keyword>
<feature type="transmembrane region" description="Helical" evidence="6">
    <location>
        <begin position="281"/>
        <end position="303"/>
    </location>
</feature>
<feature type="transmembrane region" description="Helical" evidence="6">
    <location>
        <begin position="78"/>
        <end position="99"/>
    </location>
</feature>
<accession>A0A9J6HCZ0</accession>
<feature type="transmembrane region" description="Helical" evidence="6">
    <location>
        <begin position="43"/>
        <end position="66"/>
    </location>
</feature>
<keyword evidence="2" id="KW-1003">Cell membrane</keyword>
<keyword evidence="4 6" id="KW-1133">Transmembrane helix</keyword>
<sequence>MSILEEQFGAAASVSKVTGLSLITMSTNKGNLRFSIRFKTLGTAYGILVNGACICFESTILLFKFFHEIYEDQFGSTIFDLMLMTMFLKVAGGIGTYVFTAKKLVCILNDMAAFERHIHFSRERTHGPCLSARRLWILARSLSVGAFIASRYVTHEEFAAGQPAIIARAVSSIWSSVSVFVVYVASSAEHRLASMIYHVLGLYVDHISSLVKLRTSSSSSLNKSANEWRVLQDLRLKYLQLRRVVDSLNDTLQYYALVSVTCSLVLLCLSAYFVVHPGASWTKLVFTICYFVLITLELTELVLSAANLKNKVSFTNAFFGSF</sequence>
<dbReference type="GO" id="GO:0050909">
    <property type="term" value="P:sensory perception of taste"/>
    <property type="evidence" value="ECO:0007669"/>
    <property type="project" value="InterPro"/>
</dbReference>
<gene>
    <name evidence="7" type="ORF">HPB48_026886</name>
</gene>
<evidence type="ECO:0000256" key="6">
    <source>
        <dbReference type="SAM" id="Phobius"/>
    </source>
</evidence>
<proteinExistence type="predicted"/>
<evidence type="ECO:0000256" key="1">
    <source>
        <dbReference type="ARBA" id="ARBA00004651"/>
    </source>
</evidence>
<evidence type="ECO:0000256" key="2">
    <source>
        <dbReference type="ARBA" id="ARBA00022475"/>
    </source>
</evidence>
<organism evidence="7 8">
    <name type="scientific">Haemaphysalis longicornis</name>
    <name type="common">Bush tick</name>
    <dbReference type="NCBI Taxonomy" id="44386"/>
    <lineage>
        <taxon>Eukaryota</taxon>
        <taxon>Metazoa</taxon>
        <taxon>Ecdysozoa</taxon>
        <taxon>Arthropoda</taxon>
        <taxon>Chelicerata</taxon>
        <taxon>Arachnida</taxon>
        <taxon>Acari</taxon>
        <taxon>Parasitiformes</taxon>
        <taxon>Ixodida</taxon>
        <taxon>Ixodoidea</taxon>
        <taxon>Ixodidae</taxon>
        <taxon>Haemaphysalinae</taxon>
        <taxon>Haemaphysalis</taxon>
    </lineage>
</organism>
<dbReference type="VEuPathDB" id="VectorBase:HLOH_041018"/>
<evidence type="ECO:0000256" key="3">
    <source>
        <dbReference type="ARBA" id="ARBA00022692"/>
    </source>
</evidence>
<dbReference type="EMBL" id="JABSTR010003332">
    <property type="protein sequence ID" value="KAH9384857.1"/>
    <property type="molecule type" value="Genomic_DNA"/>
</dbReference>
<comment type="subcellular location">
    <subcellularLocation>
        <location evidence="1">Cell membrane</location>
        <topology evidence="1">Multi-pass membrane protein</topology>
    </subcellularLocation>
</comment>
<name>A0A9J6HCZ0_HAELO</name>
<reference evidence="7 8" key="1">
    <citation type="journal article" date="2020" name="Cell">
        <title>Large-Scale Comparative Analyses of Tick Genomes Elucidate Their Genetic Diversity and Vector Capacities.</title>
        <authorList>
            <consortium name="Tick Genome and Microbiome Consortium (TIGMIC)"/>
            <person name="Jia N."/>
            <person name="Wang J."/>
            <person name="Shi W."/>
            <person name="Du L."/>
            <person name="Sun Y."/>
            <person name="Zhan W."/>
            <person name="Jiang J.F."/>
            <person name="Wang Q."/>
            <person name="Zhang B."/>
            <person name="Ji P."/>
            <person name="Bell-Sakyi L."/>
            <person name="Cui X.M."/>
            <person name="Yuan T.T."/>
            <person name="Jiang B.G."/>
            <person name="Yang W.F."/>
            <person name="Lam T.T."/>
            <person name="Chang Q.C."/>
            <person name="Ding S.J."/>
            <person name="Wang X.J."/>
            <person name="Zhu J.G."/>
            <person name="Ruan X.D."/>
            <person name="Zhao L."/>
            <person name="Wei J.T."/>
            <person name="Ye R.Z."/>
            <person name="Que T.C."/>
            <person name="Du C.H."/>
            <person name="Zhou Y.H."/>
            <person name="Cheng J.X."/>
            <person name="Dai P.F."/>
            <person name="Guo W.B."/>
            <person name="Han X.H."/>
            <person name="Huang E.J."/>
            <person name="Li L.F."/>
            <person name="Wei W."/>
            <person name="Gao Y.C."/>
            <person name="Liu J.Z."/>
            <person name="Shao H.Z."/>
            <person name="Wang X."/>
            <person name="Wang C.C."/>
            <person name="Yang T.C."/>
            <person name="Huo Q.B."/>
            <person name="Li W."/>
            <person name="Chen H.Y."/>
            <person name="Chen S.E."/>
            <person name="Zhou L.G."/>
            <person name="Ni X.B."/>
            <person name="Tian J.H."/>
            <person name="Sheng Y."/>
            <person name="Liu T."/>
            <person name="Pan Y.S."/>
            <person name="Xia L.Y."/>
            <person name="Li J."/>
            <person name="Zhao F."/>
            <person name="Cao W.C."/>
        </authorList>
    </citation>
    <scope>NUCLEOTIDE SEQUENCE [LARGE SCALE GENOMIC DNA]</scope>
    <source>
        <strain evidence="7">HaeL-2018</strain>
    </source>
</reference>
<feature type="transmembrane region" description="Helical" evidence="6">
    <location>
        <begin position="252"/>
        <end position="275"/>
    </location>
</feature>
<evidence type="ECO:0000256" key="4">
    <source>
        <dbReference type="ARBA" id="ARBA00022989"/>
    </source>
</evidence>
<evidence type="ECO:0000313" key="8">
    <source>
        <dbReference type="Proteomes" id="UP000821853"/>
    </source>
</evidence>
<evidence type="ECO:0000256" key="5">
    <source>
        <dbReference type="ARBA" id="ARBA00023136"/>
    </source>
</evidence>
<dbReference type="GO" id="GO:0005886">
    <property type="term" value="C:plasma membrane"/>
    <property type="evidence" value="ECO:0007669"/>
    <property type="project" value="UniProtKB-SubCell"/>
</dbReference>
<keyword evidence="3 6" id="KW-0812">Transmembrane</keyword>
<evidence type="ECO:0000313" key="7">
    <source>
        <dbReference type="EMBL" id="KAH9384857.1"/>
    </source>
</evidence>
<dbReference type="Pfam" id="PF08395">
    <property type="entry name" value="7tm_7"/>
    <property type="match status" value="1"/>
</dbReference>
<dbReference type="AlphaFoldDB" id="A0A9J6HCZ0"/>
<dbReference type="InterPro" id="IPR013604">
    <property type="entry name" value="7TM_chemorcpt"/>
</dbReference>
<protein>
    <submittedName>
        <fullName evidence="7">Uncharacterized protein</fullName>
    </submittedName>
</protein>
<comment type="caution">
    <text evidence="7">The sequence shown here is derived from an EMBL/GenBank/DDBJ whole genome shotgun (WGS) entry which is preliminary data.</text>
</comment>
<keyword evidence="8" id="KW-1185">Reference proteome</keyword>
<dbReference type="Proteomes" id="UP000821853">
    <property type="component" value="Unassembled WGS sequence"/>
</dbReference>